<evidence type="ECO:0000313" key="2">
    <source>
        <dbReference type="Proteomes" id="UP000814128"/>
    </source>
</evidence>
<keyword evidence="2" id="KW-1185">Reference proteome</keyword>
<sequence length="188" mass="19212">MSVDSSNGASPSLTPTSESAPSVTSASAADRPVPDPTPVLPGPGTAPSKAQFLAALRSSARPPPSSLHTSTYSVADDPASAFSDQGSTRPASPDGTDSVRDERGRASPALSTATGSGPTSPGFHGRMKRHIYGLSVDSVGSPEGSTLALPYGASRNNSVETFATYNSDDVRTTQDAQDSDQSMLDDLR</sequence>
<gene>
    <name evidence="1" type="ORF">K488DRAFT_85422</name>
</gene>
<proteinExistence type="predicted"/>
<comment type="caution">
    <text evidence="1">The sequence shown here is derived from an EMBL/GenBank/DDBJ whole genome shotgun (WGS) entry which is preliminary data.</text>
</comment>
<name>A0ACB8QNB8_9AGAM</name>
<reference evidence="1" key="1">
    <citation type="submission" date="2021-02" db="EMBL/GenBank/DDBJ databases">
        <authorList>
            <consortium name="DOE Joint Genome Institute"/>
            <person name="Ahrendt S."/>
            <person name="Looney B.P."/>
            <person name="Miyauchi S."/>
            <person name="Morin E."/>
            <person name="Drula E."/>
            <person name="Courty P.E."/>
            <person name="Chicoki N."/>
            <person name="Fauchery L."/>
            <person name="Kohler A."/>
            <person name="Kuo A."/>
            <person name="Labutti K."/>
            <person name="Pangilinan J."/>
            <person name="Lipzen A."/>
            <person name="Riley R."/>
            <person name="Andreopoulos W."/>
            <person name="He G."/>
            <person name="Johnson J."/>
            <person name="Barry K.W."/>
            <person name="Grigoriev I.V."/>
            <person name="Nagy L."/>
            <person name="Hibbett D."/>
            <person name="Henrissat B."/>
            <person name="Matheny P.B."/>
            <person name="Labbe J."/>
            <person name="Martin F."/>
        </authorList>
    </citation>
    <scope>NUCLEOTIDE SEQUENCE</scope>
    <source>
        <strain evidence="1">EC-137</strain>
    </source>
</reference>
<reference evidence="1" key="2">
    <citation type="journal article" date="2022" name="New Phytol.">
        <title>Evolutionary transition to the ectomycorrhizal habit in the genomes of a hyperdiverse lineage of mushroom-forming fungi.</title>
        <authorList>
            <person name="Looney B."/>
            <person name="Miyauchi S."/>
            <person name="Morin E."/>
            <person name="Drula E."/>
            <person name="Courty P.E."/>
            <person name="Kohler A."/>
            <person name="Kuo A."/>
            <person name="LaButti K."/>
            <person name="Pangilinan J."/>
            <person name="Lipzen A."/>
            <person name="Riley R."/>
            <person name="Andreopoulos W."/>
            <person name="He G."/>
            <person name="Johnson J."/>
            <person name="Nolan M."/>
            <person name="Tritt A."/>
            <person name="Barry K.W."/>
            <person name="Grigoriev I.V."/>
            <person name="Nagy L.G."/>
            <person name="Hibbett D."/>
            <person name="Henrissat B."/>
            <person name="Matheny P.B."/>
            <person name="Labbe J."/>
            <person name="Martin F.M."/>
        </authorList>
    </citation>
    <scope>NUCLEOTIDE SEQUENCE</scope>
    <source>
        <strain evidence="1">EC-137</strain>
    </source>
</reference>
<dbReference type="EMBL" id="MU273533">
    <property type="protein sequence ID" value="KAI0032896.1"/>
    <property type="molecule type" value="Genomic_DNA"/>
</dbReference>
<protein>
    <submittedName>
        <fullName evidence="1">Uncharacterized protein</fullName>
    </submittedName>
</protein>
<evidence type="ECO:0000313" key="1">
    <source>
        <dbReference type="EMBL" id="KAI0032896.1"/>
    </source>
</evidence>
<organism evidence="1 2">
    <name type="scientific">Vararia minispora EC-137</name>
    <dbReference type="NCBI Taxonomy" id="1314806"/>
    <lineage>
        <taxon>Eukaryota</taxon>
        <taxon>Fungi</taxon>
        <taxon>Dikarya</taxon>
        <taxon>Basidiomycota</taxon>
        <taxon>Agaricomycotina</taxon>
        <taxon>Agaricomycetes</taxon>
        <taxon>Russulales</taxon>
        <taxon>Lachnocladiaceae</taxon>
        <taxon>Vararia</taxon>
    </lineage>
</organism>
<dbReference type="Proteomes" id="UP000814128">
    <property type="component" value="Unassembled WGS sequence"/>
</dbReference>
<accession>A0ACB8QNB8</accession>